<dbReference type="PROSITE" id="PS51257">
    <property type="entry name" value="PROKAR_LIPOPROTEIN"/>
    <property type="match status" value="1"/>
</dbReference>
<dbReference type="RefSeq" id="WP_344156246.1">
    <property type="nucleotide sequence ID" value="NZ_BAAAQR010000014.1"/>
</dbReference>
<feature type="region of interest" description="Disordered" evidence="1">
    <location>
        <begin position="117"/>
        <end position="139"/>
    </location>
</feature>
<evidence type="ECO:0008006" key="6">
    <source>
        <dbReference type="Google" id="ProtNLM"/>
    </source>
</evidence>
<keyword evidence="5" id="KW-1185">Reference proteome</keyword>
<feature type="compositionally biased region" description="Basic and acidic residues" evidence="1">
    <location>
        <begin position="117"/>
        <end position="131"/>
    </location>
</feature>
<evidence type="ECO:0000259" key="2">
    <source>
        <dbReference type="Pfam" id="PF02470"/>
    </source>
</evidence>
<evidence type="ECO:0000259" key="3">
    <source>
        <dbReference type="Pfam" id="PF11887"/>
    </source>
</evidence>
<evidence type="ECO:0000313" key="4">
    <source>
        <dbReference type="EMBL" id="GAA2153685.1"/>
    </source>
</evidence>
<dbReference type="InterPro" id="IPR003399">
    <property type="entry name" value="Mce/MlaD"/>
</dbReference>
<dbReference type="InterPro" id="IPR005693">
    <property type="entry name" value="Mce"/>
</dbReference>
<feature type="compositionally biased region" description="Low complexity" evidence="1">
    <location>
        <begin position="404"/>
        <end position="431"/>
    </location>
</feature>
<reference evidence="4 5" key="1">
    <citation type="journal article" date="2019" name="Int. J. Syst. Evol. Microbiol.">
        <title>The Global Catalogue of Microorganisms (GCM) 10K type strain sequencing project: providing services to taxonomists for standard genome sequencing and annotation.</title>
        <authorList>
            <consortium name="The Broad Institute Genomics Platform"/>
            <consortium name="The Broad Institute Genome Sequencing Center for Infectious Disease"/>
            <person name="Wu L."/>
            <person name="Ma J."/>
        </authorList>
    </citation>
    <scope>NUCLEOTIDE SEQUENCE [LARGE SCALE GENOMIC DNA]</scope>
    <source>
        <strain evidence="4 5">JCM 16022</strain>
    </source>
</reference>
<sequence length="441" mass="46540">MRTRHARWLPAVLAGTLLTSGCQFDGAYDLPLPGSPVDEDHSYEVTAEFADILNIVPRSPVMVDDVTVGEVTDVERVGWHARITLRVRDDVSLPDNAVADIRQVSLLGEKYVALEPPRDARPTGRLGDHDNIPLSDTGRNPEVEEVLGALSFLLSGGGVGQLGSITQELNKVMDGRTDRLRHLLGSLDDVIGTLDAQKADIIRAMESMNSLAATLNRERDTIGRALDVVGPAVSVLADQHDELVEMLESLDRLGVVGSRVIGASKDDVIKTLADLRPVLTRLNQAGDALAPGLDMAISFPFPKQASEVVKGDFANAYIRAEINLDTLTQAGPDPGPVEVPDPAQVLGDVQKCLDSGDLTSKACRTVLDDGNAYKKLVKACKRKKNKDNPVCRAVNQLPSGGGLPSVPGLPGPGLDAALSSGAPSPVPSSAALYGGASVVGS</sequence>
<proteinExistence type="predicted"/>
<dbReference type="InterPro" id="IPR024516">
    <property type="entry name" value="Mce_C"/>
</dbReference>
<dbReference type="NCBIfam" id="TIGR00996">
    <property type="entry name" value="Mtu_fam_mce"/>
    <property type="match status" value="1"/>
</dbReference>
<evidence type="ECO:0000256" key="1">
    <source>
        <dbReference type="SAM" id="MobiDB-lite"/>
    </source>
</evidence>
<gene>
    <name evidence="4" type="ORF">GCM10009844_38430</name>
</gene>
<evidence type="ECO:0000313" key="5">
    <source>
        <dbReference type="Proteomes" id="UP001501771"/>
    </source>
</evidence>
<accession>A0ABN3A4E8</accession>
<dbReference type="InterPro" id="IPR052336">
    <property type="entry name" value="MlaD_Phospholipid_Transporter"/>
</dbReference>
<feature type="region of interest" description="Disordered" evidence="1">
    <location>
        <begin position="396"/>
        <end position="441"/>
    </location>
</feature>
<feature type="domain" description="Mce/MlaD" evidence="2">
    <location>
        <begin position="42"/>
        <end position="117"/>
    </location>
</feature>
<comment type="caution">
    <text evidence="4">The sequence shown here is derived from an EMBL/GenBank/DDBJ whole genome shotgun (WGS) entry which is preliminary data.</text>
</comment>
<feature type="domain" description="Mammalian cell entry C-terminal" evidence="3">
    <location>
        <begin position="125"/>
        <end position="284"/>
    </location>
</feature>
<dbReference type="PANTHER" id="PTHR33371:SF15">
    <property type="entry name" value="LIPOPROTEIN LPRN"/>
    <property type="match status" value="1"/>
</dbReference>
<dbReference type="Pfam" id="PF11887">
    <property type="entry name" value="Mce4_CUP1"/>
    <property type="match status" value="1"/>
</dbReference>
<dbReference type="PANTHER" id="PTHR33371">
    <property type="entry name" value="INTERMEMBRANE PHOSPHOLIPID TRANSPORT SYSTEM BINDING PROTEIN MLAD-RELATED"/>
    <property type="match status" value="1"/>
</dbReference>
<protein>
    <recommendedName>
        <fullName evidence="6">MCE family protein</fullName>
    </recommendedName>
</protein>
<name>A0ABN3A4E8_9ACTN</name>
<dbReference type="Proteomes" id="UP001501771">
    <property type="component" value="Unassembled WGS sequence"/>
</dbReference>
<dbReference type="Pfam" id="PF02470">
    <property type="entry name" value="MlaD"/>
    <property type="match status" value="1"/>
</dbReference>
<organism evidence="4 5">
    <name type="scientific">Nocardioides koreensis</name>
    <dbReference type="NCBI Taxonomy" id="433651"/>
    <lineage>
        <taxon>Bacteria</taxon>
        <taxon>Bacillati</taxon>
        <taxon>Actinomycetota</taxon>
        <taxon>Actinomycetes</taxon>
        <taxon>Propionibacteriales</taxon>
        <taxon>Nocardioidaceae</taxon>
        <taxon>Nocardioides</taxon>
    </lineage>
</organism>
<dbReference type="EMBL" id="BAAAQR010000014">
    <property type="protein sequence ID" value="GAA2153685.1"/>
    <property type="molecule type" value="Genomic_DNA"/>
</dbReference>